<dbReference type="EMBL" id="JBIUYY010000004">
    <property type="protein sequence ID" value="MFJ2821657.1"/>
    <property type="molecule type" value="Genomic_DNA"/>
</dbReference>
<evidence type="ECO:0000256" key="1">
    <source>
        <dbReference type="ARBA" id="ARBA00007169"/>
    </source>
</evidence>
<comment type="similarity">
    <text evidence="1">Belongs to the thioesterase family.</text>
</comment>
<evidence type="ECO:0000313" key="4">
    <source>
        <dbReference type="Proteomes" id="UP001617351"/>
    </source>
</evidence>
<feature type="domain" description="Thioesterase" evidence="2">
    <location>
        <begin position="24"/>
        <end position="247"/>
    </location>
</feature>
<dbReference type="RefSeq" id="WP_402379757.1">
    <property type="nucleotide sequence ID" value="NZ_JBIUYY010000004.1"/>
</dbReference>
<accession>A0ABW8EEJ7</accession>
<evidence type="ECO:0000259" key="2">
    <source>
        <dbReference type="Pfam" id="PF00975"/>
    </source>
</evidence>
<name>A0ABW8EEJ7_STRT5</name>
<reference evidence="3 4" key="1">
    <citation type="submission" date="2024-10" db="EMBL/GenBank/DDBJ databases">
        <title>The Natural Products Discovery Center: Release of the First 8490 Sequenced Strains for Exploring Actinobacteria Biosynthetic Diversity.</title>
        <authorList>
            <person name="Kalkreuter E."/>
            <person name="Kautsar S.A."/>
            <person name="Yang D."/>
            <person name="Bader C.D."/>
            <person name="Teijaro C.N."/>
            <person name="Fluegel L."/>
            <person name="Davis C.M."/>
            <person name="Simpson J.R."/>
            <person name="Lauterbach L."/>
            <person name="Steele A.D."/>
            <person name="Gui C."/>
            <person name="Meng S."/>
            <person name="Li G."/>
            <person name="Viehrig K."/>
            <person name="Ye F."/>
            <person name="Su P."/>
            <person name="Kiefer A.F."/>
            <person name="Nichols A."/>
            <person name="Cepeda A.J."/>
            <person name="Yan W."/>
            <person name="Fan B."/>
            <person name="Jiang Y."/>
            <person name="Adhikari A."/>
            <person name="Zheng C.-J."/>
            <person name="Schuster L."/>
            <person name="Cowan T.M."/>
            <person name="Smanski M.J."/>
            <person name="Chevrette M.G."/>
            <person name="De Carvalho L.P.S."/>
            <person name="Shen B."/>
        </authorList>
    </citation>
    <scope>NUCLEOTIDE SEQUENCE [LARGE SCALE GENOMIC DNA]</scope>
    <source>
        <strain evidence="3 4">NPDC087220</strain>
    </source>
</reference>
<dbReference type="InterPro" id="IPR029058">
    <property type="entry name" value="AB_hydrolase_fold"/>
</dbReference>
<dbReference type="Gene3D" id="3.40.50.1820">
    <property type="entry name" value="alpha/beta hydrolase"/>
    <property type="match status" value="1"/>
</dbReference>
<organism evidence="3 4">
    <name type="scientific">Streptomyces toxytricini</name>
    <name type="common">Actinomyces toxytricini</name>
    <dbReference type="NCBI Taxonomy" id="67369"/>
    <lineage>
        <taxon>Bacteria</taxon>
        <taxon>Bacillati</taxon>
        <taxon>Actinomycetota</taxon>
        <taxon>Actinomycetes</taxon>
        <taxon>Kitasatosporales</taxon>
        <taxon>Streptomycetaceae</taxon>
        <taxon>Streptomyces</taxon>
    </lineage>
</organism>
<dbReference type="SUPFAM" id="SSF53474">
    <property type="entry name" value="alpha/beta-Hydrolases"/>
    <property type="match status" value="1"/>
</dbReference>
<dbReference type="InterPro" id="IPR012223">
    <property type="entry name" value="TEII"/>
</dbReference>
<proteinExistence type="inferred from homology"/>
<protein>
    <submittedName>
        <fullName evidence="3">Thioesterase II family protein</fullName>
    </submittedName>
</protein>
<dbReference type="Pfam" id="PF00975">
    <property type="entry name" value="Thioesterase"/>
    <property type="match status" value="1"/>
</dbReference>
<sequence>MSARSAGRGAWVRRFHPAPDAAVRLVCLPHSGGSASYFFPFSRALSPALEVLTVQYPGRGDRRAEPFVTDVREMADQVYAELLSWSDRPLAFFGHSIGATVGFEVALRLEAAGIEPLVLFASSRRAPSTHREGEYDNIADDEWVLSTVKDLGGTPDALLTDDRLLRLSLPVLRADYEAARSYRYRPGPPLRCPIVALVGQRDTKVSLREAAAWRGHTDAETEFHWFDGGHFYLNDHVEDVVGIVRKQLLPAAV</sequence>
<keyword evidence="4" id="KW-1185">Reference proteome</keyword>
<dbReference type="Proteomes" id="UP001617351">
    <property type="component" value="Unassembled WGS sequence"/>
</dbReference>
<gene>
    <name evidence="3" type="ORF">ACIO7M_11125</name>
</gene>
<comment type="caution">
    <text evidence="3">The sequence shown here is derived from an EMBL/GenBank/DDBJ whole genome shotgun (WGS) entry which is preliminary data.</text>
</comment>
<dbReference type="PANTHER" id="PTHR11487:SF0">
    <property type="entry name" value="S-ACYL FATTY ACID SYNTHASE THIOESTERASE, MEDIUM CHAIN"/>
    <property type="match status" value="1"/>
</dbReference>
<dbReference type="InterPro" id="IPR001031">
    <property type="entry name" value="Thioesterase"/>
</dbReference>
<evidence type="ECO:0000313" key="3">
    <source>
        <dbReference type="EMBL" id="MFJ2821657.1"/>
    </source>
</evidence>
<dbReference type="PANTHER" id="PTHR11487">
    <property type="entry name" value="THIOESTERASE"/>
    <property type="match status" value="1"/>
</dbReference>